<dbReference type="OrthoDB" id="5985073at2759"/>
<gene>
    <name evidence="3" type="ORF">K491DRAFT_598324</name>
</gene>
<dbReference type="InterPro" id="IPR017853">
    <property type="entry name" value="GH"/>
</dbReference>
<feature type="chain" id="PRO_5025612451" evidence="1">
    <location>
        <begin position="16"/>
        <end position="294"/>
    </location>
</feature>
<evidence type="ECO:0000256" key="1">
    <source>
        <dbReference type="SAM" id="SignalP"/>
    </source>
</evidence>
<dbReference type="InterPro" id="IPR024655">
    <property type="entry name" value="Asl1_glyco_hydro_catalytic"/>
</dbReference>
<evidence type="ECO:0000313" key="3">
    <source>
        <dbReference type="EMBL" id="KAF2655701.1"/>
    </source>
</evidence>
<reference evidence="3" key="1">
    <citation type="journal article" date="2020" name="Stud. Mycol.">
        <title>101 Dothideomycetes genomes: a test case for predicting lifestyles and emergence of pathogens.</title>
        <authorList>
            <person name="Haridas S."/>
            <person name="Albert R."/>
            <person name="Binder M."/>
            <person name="Bloem J."/>
            <person name="Labutti K."/>
            <person name="Salamov A."/>
            <person name="Andreopoulos B."/>
            <person name="Baker S."/>
            <person name="Barry K."/>
            <person name="Bills G."/>
            <person name="Bluhm B."/>
            <person name="Cannon C."/>
            <person name="Castanera R."/>
            <person name="Culley D."/>
            <person name="Daum C."/>
            <person name="Ezra D."/>
            <person name="Gonzalez J."/>
            <person name="Henrissat B."/>
            <person name="Kuo A."/>
            <person name="Liang C."/>
            <person name="Lipzen A."/>
            <person name="Lutzoni F."/>
            <person name="Magnuson J."/>
            <person name="Mondo S."/>
            <person name="Nolan M."/>
            <person name="Ohm R."/>
            <person name="Pangilinan J."/>
            <person name="Park H.-J."/>
            <person name="Ramirez L."/>
            <person name="Alfaro M."/>
            <person name="Sun H."/>
            <person name="Tritt A."/>
            <person name="Yoshinaga Y."/>
            <person name="Zwiers L.-H."/>
            <person name="Turgeon B."/>
            <person name="Goodwin S."/>
            <person name="Spatafora J."/>
            <person name="Crous P."/>
            <person name="Grigoriev I."/>
        </authorList>
    </citation>
    <scope>NUCLEOTIDE SEQUENCE</scope>
    <source>
        <strain evidence="3">CBS 122681</strain>
    </source>
</reference>
<feature type="domain" description="Asl1-like glycosyl hydrolase catalytic" evidence="2">
    <location>
        <begin position="54"/>
        <end position="291"/>
    </location>
</feature>
<protein>
    <submittedName>
        <fullName evidence="3">Glycoside hydrolase family 128 protein</fullName>
    </submittedName>
</protein>
<dbReference type="PANTHER" id="PTHR34154:SF10">
    <property type="entry name" value="ASL1-LIKE GLYCOSYL HYDROLASE CATALYTIC DOMAIN-CONTAINING PROTEIN"/>
    <property type="match status" value="1"/>
</dbReference>
<dbReference type="SUPFAM" id="SSF51445">
    <property type="entry name" value="(Trans)glycosidases"/>
    <property type="match status" value="1"/>
</dbReference>
<dbReference type="Proteomes" id="UP000799324">
    <property type="component" value="Unassembled WGS sequence"/>
</dbReference>
<dbReference type="AlphaFoldDB" id="A0A6A6T8Y6"/>
<dbReference type="EMBL" id="MU004345">
    <property type="protein sequence ID" value="KAF2655701.1"/>
    <property type="molecule type" value="Genomic_DNA"/>
</dbReference>
<name>A0A6A6T8Y6_9PLEO</name>
<dbReference type="Gene3D" id="3.20.20.80">
    <property type="entry name" value="Glycosidases"/>
    <property type="match status" value="1"/>
</dbReference>
<dbReference type="GO" id="GO:0016787">
    <property type="term" value="F:hydrolase activity"/>
    <property type="evidence" value="ECO:0007669"/>
    <property type="project" value="UniProtKB-KW"/>
</dbReference>
<sequence length="294" mass="32616">MINIALFGLAILSSARPLNEEPIVDIVTNGFYAINATTGNTLDVDSGREPRKRGVSFNNGAYPSLFHDSNSRVAWKYNWGSNTGDSDHDYEFVPMLFNSDPSATSHWFDDVARCASQTNNGRMNVLSFNEPDQCGSGGACMRNVGDTVAAHRQWIEPLRKYGSRLKIISPAVTNGATTSAGPMGLDYLQQFLSGCSDCQIDYIDIHWYDKATNFDYFKQHISDAHSKFNKDIWITEFGPQGSDSEIQDFLQQALPWLDSQDYVYRYAMQWAGAGSLVNAAGNGLSSYGQTYNTL</sequence>
<proteinExistence type="predicted"/>
<organism evidence="3 4">
    <name type="scientific">Lophiostoma macrostomum CBS 122681</name>
    <dbReference type="NCBI Taxonomy" id="1314788"/>
    <lineage>
        <taxon>Eukaryota</taxon>
        <taxon>Fungi</taxon>
        <taxon>Dikarya</taxon>
        <taxon>Ascomycota</taxon>
        <taxon>Pezizomycotina</taxon>
        <taxon>Dothideomycetes</taxon>
        <taxon>Pleosporomycetidae</taxon>
        <taxon>Pleosporales</taxon>
        <taxon>Lophiostomataceae</taxon>
        <taxon>Lophiostoma</taxon>
    </lineage>
</organism>
<accession>A0A6A6T8Y6</accession>
<dbReference type="GO" id="GO:0071966">
    <property type="term" value="P:fungal-type cell wall polysaccharide metabolic process"/>
    <property type="evidence" value="ECO:0007669"/>
    <property type="project" value="TreeGrafter"/>
</dbReference>
<dbReference type="InterPro" id="IPR053183">
    <property type="entry name" value="ASL1"/>
</dbReference>
<dbReference type="GO" id="GO:0009277">
    <property type="term" value="C:fungal-type cell wall"/>
    <property type="evidence" value="ECO:0007669"/>
    <property type="project" value="TreeGrafter"/>
</dbReference>
<keyword evidence="3" id="KW-0378">Hydrolase</keyword>
<evidence type="ECO:0000259" key="2">
    <source>
        <dbReference type="Pfam" id="PF11790"/>
    </source>
</evidence>
<feature type="signal peptide" evidence="1">
    <location>
        <begin position="1"/>
        <end position="15"/>
    </location>
</feature>
<dbReference type="PANTHER" id="PTHR34154">
    <property type="entry name" value="ALKALI-SENSITIVE LINKAGE PROTEIN 1"/>
    <property type="match status" value="1"/>
</dbReference>
<evidence type="ECO:0000313" key="4">
    <source>
        <dbReference type="Proteomes" id="UP000799324"/>
    </source>
</evidence>
<keyword evidence="1" id="KW-0732">Signal</keyword>
<dbReference type="Pfam" id="PF11790">
    <property type="entry name" value="Glyco_hydro_cc"/>
    <property type="match status" value="1"/>
</dbReference>
<keyword evidence="4" id="KW-1185">Reference proteome</keyword>